<protein>
    <recommendedName>
        <fullName evidence="1">UPF0201 protein MW046_01180</fullName>
    </recommendedName>
</protein>
<dbReference type="InterPro" id="IPR022803">
    <property type="entry name" value="Ribosomal_uL5_dom_sf"/>
</dbReference>
<dbReference type="InterPro" id="IPR002739">
    <property type="entry name" value="PAB1135-like"/>
</dbReference>
<reference evidence="2" key="1">
    <citation type="submission" date="2022-04" db="EMBL/GenBank/DDBJ databases">
        <title>Halocatena sp. nov., isolated from a salt lake.</title>
        <authorList>
            <person name="Cui H.-L."/>
        </authorList>
    </citation>
    <scope>NUCLEOTIDE SEQUENCE</scope>
    <source>
        <strain evidence="2">AD-1</strain>
    </source>
</reference>
<dbReference type="HAMAP" id="MF_01112">
    <property type="entry name" value="UPF0201"/>
    <property type="match status" value="1"/>
</dbReference>
<evidence type="ECO:0000313" key="2">
    <source>
        <dbReference type="EMBL" id="UPM43077.1"/>
    </source>
</evidence>
<dbReference type="Gene3D" id="3.30.1440.10">
    <property type="match status" value="1"/>
</dbReference>
<organism evidence="2 3">
    <name type="scientific">Halocatena salina</name>
    <dbReference type="NCBI Taxonomy" id="2934340"/>
    <lineage>
        <taxon>Archaea</taxon>
        <taxon>Methanobacteriati</taxon>
        <taxon>Methanobacteriota</taxon>
        <taxon>Stenosarchaea group</taxon>
        <taxon>Halobacteria</taxon>
        <taxon>Halobacteriales</taxon>
        <taxon>Natronomonadaceae</taxon>
        <taxon>Halocatena</taxon>
    </lineage>
</organism>
<gene>
    <name evidence="2" type="ORF">MW046_01180</name>
</gene>
<proteinExistence type="inferred from homology"/>
<evidence type="ECO:0000256" key="1">
    <source>
        <dbReference type="HAMAP-Rule" id="MF_01112"/>
    </source>
</evidence>
<sequence length="150" mass="16464">MIYSVDTTIEVAVQPTEVTDRVVAVVQNLFPDATIEERPATTDATDGQPAGEIVATTHSLEHLSELFHEQAILDTARSAMMDGIDAETDTFQFRLKKQAAFEEVVNFAVGNPDELGDVRVTVTVEEPDPETYIQYLAPPTEEGVPIDDDQ</sequence>
<comment type="similarity">
    <text evidence="1">Belongs to the UPF0201 family.</text>
</comment>
<dbReference type="Pfam" id="PF01877">
    <property type="entry name" value="RNA_binding"/>
    <property type="match status" value="1"/>
</dbReference>
<dbReference type="Proteomes" id="UP000831768">
    <property type="component" value="Chromosome"/>
</dbReference>
<dbReference type="KEGG" id="haad:MW046_01180"/>
<dbReference type="PANTHER" id="PTHR39652:SF1">
    <property type="entry name" value="UPF0201 PROTEIN TK1335"/>
    <property type="match status" value="1"/>
</dbReference>
<keyword evidence="3" id="KW-1185">Reference proteome</keyword>
<dbReference type="PANTHER" id="PTHR39652">
    <property type="entry name" value="UPF0201 PROTEIN TK1335"/>
    <property type="match status" value="1"/>
</dbReference>
<evidence type="ECO:0000313" key="3">
    <source>
        <dbReference type="Proteomes" id="UP000831768"/>
    </source>
</evidence>
<dbReference type="RefSeq" id="WP_247993747.1">
    <property type="nucleotide sequence ID" value="NZ_CP096019.1"/>
</dbReference>
<dbReference type="EMBL" id="CP096019">
    <property type="protein sequence ID" value="UPM43077.1"/>
    <property type="molecule type" value="Genomic_DNA"/>
</dbReference>
<accession>A0A8U0A590</accession>
<dbReference type="AlphaFoldDB" id="A0A8U0A590"/>
<dbReference type="SUPFAM" id="SSF55282">
    <property type="entry name" value="RL5-like"/>
    <property type="match status" value="1"/>
</dbReference>
<dbReference type="GeneID" id="71926617"/>
<name>A0A8U0A590_9EURY</name>